<evidence type="ECO:0000313" key="2">
    <source>
        <dbReference type="Proteomes" id="UP000821845"/>
    </source>
</evidence>
<sequence length="327" mass="37091">MNLEGNRLSAMAFAGDLVLLSDTFEGLHALVLQSAAYLSNGGLPLNPTKSQYFGWRPNHRYKGFNYDIELINVAGLQVKPLLRNQSIKYLGLQFSVNKAPTVDSEKANRLMELVGSAKLRPFQKLHCWRQLVQPAFLHGSSNSVQVHSEVARLDQHNYWQGESCAAPPPKLYKQPCLDANSIKVALKKGSVAWWKSQTEKYSNKDLFAHKGQFTANSWLAHDSKQLKDGDRIRALRLRTNLYPTRTLSNKHATDPAARACRRCAQRPETAFHILQECPSVHLPRTEQHNFLTKNVVRMIKEKMPQAVVATDHLLTTKEMYRFALTKC</sequence>
<protein>
    <submittedName>
        <fullName evidence="1">Uncharacterized protein</fullName>
    </submittedName>
</protein>
<proteinExistence type="predicted"/>
<keyword evidence="2" id="KW-1185">Reference proteome</keyword>
<reference evidence="1" key="1">
    <citation type="submission" date="2020-05" db="EMBL/GenBank/DDBJ databases">
        <title>Large-scale comparative analyses of tick genomes elucidate their genetic diversity and vector capacities.</title>
        <authorList>
            <person name="Jia N."/>
            <person name="Wang J."/>
            <person name="Shi W."/>
            <person name="Du L."/>
            <person name="Sun Y."/>
            <person name="Zhan W."/>
            <person name="Jiang J."/>
            <person name="Wang Q."/>
            <person name="Zhang B."/>
            <person name="Ji P."/>
            <person name="Sakyi L.B."/>
            <person name="Cui X."/>
            <person name="Yuan T."/>
            <person name="Jiang B."/>
            <person name="Yang W."/>
            <person name="Lam T.T.-Y."/>
            <person name="Chang Q."/>
            <person name="Ding S."/>
            <person name="Wang X."/>
            <person name="Zhu J."/>
            <person name="Ruan X."/>
            <person name="Zhao L."/>
            <person name="Wei J."/>
            <person name="Que T."/>
            <person name="Du C."/>
            <person name="Cheng J."/>
            <person name="Dai P."/>
            <person name="Han X."/>
            <person name="Huang E."/>
            <person name="Gao Y."/>
            <person name="Liu J."/>
            <person name="Shao H."/>
            <person name="Ye R."/>
            <person name="Li L."/>
            <person name="Wei W."/>
            <person name="Wang X."/>
            <person name="Wang C."/>
            <person name="Yang T."/>
            <person name="Huo Q."/>
            <person name="Li W."/>
            <person name="Guo W."/>
            <person name="Chen H."/>
            <person name="Zhou L."/>
            <person name="Ni X."/>
            <person name="Tian J."/>
            <person name="Zhou Y."/>
            <person name="Sheng Y."/>
            <person name="Liu T."/>
            <person name="Pan Y."/>
            <person name="Xia L."/>
            <person name="Li J."/>
            <person name="Zhao F."/>
            <person name="Cao W."/>
        </authorList>
    </citation>
    <scope>NUCLEOTIDE SEQUENCE</scope>
    <source>
        <strain evidence="1">Hyas-2018</strain>
    </source>
</reference>
<gene>
    <name evidence="1" type="ORF">HPB50_013316</name>
</gene>
<name>A0ACB7SXW2_HYAAI</name>
<evidence type="ECO:0000313" key="1">
    <source>
        <dbReference type="EMBL" id="KAH6938831.1"/>
    </source>
</evidence>
<organism evidence="1 2">
    <name type="scientific">Hyalomma asiaticum</name>
    <name type="common">Tick</name>
    <dbReference type="NCBI Taxonomy" id="266040"/>
    <lineage>
        <taxon>Eukaryota</taxon>
        <taxon>Metazoa</taxon>
        <taxon>Ecdysozoa</taxon>
        <taxon>Arthropoda</taxon>
        <taxon>Chelicerata</taxon>
        <taxon>Arachnida</taxon>
        <taxon>Acari</taxon>
        <taxon>Parasitiformes</taxon>
        <taxon>Ixodida</taxon>
        <taxon>Ixodoidea</taxon>
        <taxon>Ixodidae</taxon>
        <taxon>Hyalomminae</taxon>
        <taxon>Hyalomma</taxon>
    </lineage>
</organism>
<comment type="caution">
    <text evidence="1">The sequence shown here is derived from an EMBL/GenBank/DDBJ whole genome shotgun (WGS) entry which is preliminary data.</text>
</comment>
<dbReference type="EMBL" id="CM023482">
    <property type="protein sequence ID" value="KAH6938831.1"/>
    <property type="molecule type" value="Genomic_DNA"/>
</dbReference>
<accession>A0ACB7SXW2</accession>
<dbReference type="Proteomes" id="UP000821845">
    <property type="component" value="Chromosome 2"/>
</dbReference>